<dbReference type="EMBL" id="MK072393">
    <property type="protein sequence ID" value="AYV83731.1"/>
    <property type="molecule type" value="Genomic_DNA"/>
</dbReference>
<proteinExistence type="predicted"/>
<reference evidence="1" key="1">
    <citation type="submission" date="2018-10" db="EMBL/GenBank/DDBJ databases">
        <title>Hidden diversity of soil giant viruses.</title>
        <authorList>
            <person name="Schulz F."/>
            <person name="Alteio L."/>
            <person name="Goudeau D."/>
            <person name="Ryan E.M."/>
            <person name="Malmstrom R.R."/>
            <person name="Blanchard J."/>
            <person name="Woyke T."/>
        </authorList>
    </citation>
    <scope>NUCLEOTIDE SEQUENCE</scope>
    <source>
        <strain evidence="1">HYV1</strain>
    </source>
</reference>
<protein>
    <submittedName>
        <fullName evidence="1">Uncharacterized protein</fullName>
    </submittedName>
</protein>
<name>A0A3G5ABP3_9VIRU</name>
<organism evidence="1">
    <name type="scientific">Hyperionvirus sp</name>
    <dbReference type="NCBI Taxonomy" id="2487770"/>
    <lineage>
        <taxon>Viruses</taxon>
        <taxon>Varidnaviria</taxon>
        <taxon>Bamfordvirae</taxon>
        <taxon>Nucleocytoviricota</taxon>
        <taxon>Megaviricetes</taxon>
        <taxon>Imitervirales</taxon>
        <taxon>Mimiviridae</taxon>
        <taxon>Klosneuvirinae</taxon>
    </lineage>
</organism>
<evidence type="ECO:0000313" key="1">
    <source>
        <dbReference type="EMBL" id="AYV83731.1"/>
    </source>
</evidence>
<accession>A0A3G5ABP3</accession>
<sequence>MNPEDGSDKRRIISLLRLCFVPSANREVDFAMLQILLMCLEVIENTYFSG</sequence>
<gene>
    <name evidence="1" type="ORF">Hyperionvirus11_4</name>
</gene>